<proteinExistence type="inferred from homology"/>
<dbReference type="PANTHER" id="PTHR30290:SF9">
    <property type="entry name" value="OLIGOPEPTIDE-BINDING PROTEIN APPA"/>
    <property type="match status" value="1"/>
</dbReference>
<dbReference type="SUPFAM" id="SSF53850">
    <property type="entry name" value="Periplasmic binding protein-like II"/>
    <property type="match status" value="1"/>
</dbReference>
<evidence type="ECO:0000259" key="5">
    <source>
        <dbReference type="Pfam" id="PF00496"/>
    </source>
</evidence>
<dbReference type="InterPro" id="IPR000914">
    <property type="entry name" value="SBP_5_dom"/>
</dbReference>
<evidence type="ECO:0000256" key="1">
    <source>
        <dbReference type="ARBA" id="ARBA00004418"/>
    </source>
</evidence>
<dbReference type="Gene3D" id="3.40.190.10">
    <property type="entry name" value="Periplasmic binding protein-like II"/>
    <property type="match status" value="1"/>
</dbReference>
<reference evidence="6" key="1">
    <citation type="submission" date="2021-04" db="EMBL/GenBank/DDBJ databases">
        <title>Complete genome sequence for Sulfitobacter sp. strain JK7-1.</title>
        <authorList>
            <person name="Park S.-J."/>
        </authorList>
    </citation>
    <scope>NUCLEOTIDE SEQUENCE</scope>
    <source>
        <strain evidence="6">JK7-1</strain>
    </source>
</reference>
<keyword evidence="4" id="KW-0732">Signal</keyword>
<dbReference type="InterPro" id="IPR023765">
    <property type="entry name" value="SBP_5_CS"/>
</dbReference>
<dbReference type="GO" id="GO:1904680">
    <property type="term" value="F:peptide transmembrane transporter activity"/>
    <property type="evidence" value="ECO:0007669"/>
    <property type="project" value="TreeGrafter"/>
</dbReference>
<dbReference type="Pfam" id="PF00496">
    <property type="entry name" value="SBP_bac_5"/>
    <property type="match status" value="1"/>
</dbReference>
<dbReference type="GO" id="GO:0043190">
    <property type="term" value="C:ATP-binding cassette (ABC) transporter complex"/>
    <property type="evidence" value="ECO:0007669"/>
    <property type="project" value="InterPro"/>
</dbReference>
<dbReference type="PANTHER" id="PTHR30290">
    <property type="entry name" value="PERIPLASMIC BINDING COMPONENT OF ABC TRANSPORTER"/>
    <property type="match status" value="1"/>
</dbReference>
<keyword evidence="3" id="KW-0813">Transport</keyword>
<dbReference type="Gene3D" id="3.10.105.10">
    <property type="entry name" value="Dipeptide-binding Protein, Domain 3"/>
    <property type="match status" value="1"/>
</dbReference>
<comment type="similarity">
    <text evidence="2">Belongs to the bacterial solute-binding protein 5 family.</text>
</comment>
<evidence type="ECO:0000313" key="7">
    <source>
        <dbReference type="Proteomes" id="UP000683291"/>
    </source>
</evidence>
<dbReference type="PROSITE" id="PS01040">
    <property type="entry name" value="SBP_BACTERIAL_5"/>
    <property type="match status" value="1"/>
</dbReference>
<name>A0A975PMZ5_9RHOB</name>
<accession>A0A975PMZ5</accession>
<feature type="domain" description="Solute-binding protein family 5" evidence="5">
    <location>
        <begin position="84"/>
        <end position="458"/>
    </location>
</feature>
<evidence type="ECO:0000256" key="4">
    <source>
        <dbReference type="ARBA" id="ARBA00022729"/>
    </source>
</evidence>
<dbReference type="AlphaFoldDB" id="A0A975PMZ5"/>
<comment type="subcellular location">
    <subcellularLocation>
        <location evidence="1">Periplasm</location>
    </subcellularLocation>
</comment>
<evidence type="ECO:0000313" key="6">
    <source>
        <dbReference type="EMBL" id="QUJ77224.1"/>
    </source>
</evidence>
<evidence type="ECO:0000256" key="3">
    <source>
        <dbReference type="ARBA" id="ARBA00022448"/>
    </source>
</evidence>
<dbReference type="PIRSF" id="PIRSF002741">
    <property type="entry name" value="MppA"/>
    <property type="match status" value="1"/>
</dbReference>
<dbReference type="KEGG" id="sual:KDD17_04180"/>
<organism evidence="6 7">
    <name type="scientific">Sulfitobacter albidus</name>
    <dbReference type="NCBI Taxonomy" id="2829501"/>
    <lineage>
        <taxon>Bacteria</taxon>
        <taxon>Pseudomonadati</taxon>
        <taxon>Pseudomonadota</taxon>
        <taxon>Alphaproteobacteria</taxon>
        <taxon>Rhodobacterales</taxon>
        <taxon>Roseobacteraceae</taxon>
        <taxon>Sulfitobacter</taxon>
    </lineage>
</organism>
<dbReference type="Gene3D" id="3.90.76.10">
    <property type="entry name" value="Dipeptide-binding Protein, Domain 1"/>
    <property type="match status" value="1"/>
</dbReference>
<sequence>MKKQENTALIQRETTVKTTFNLKRLIAAGAVAALGAGAVSAQTLTMGVRGGPESLDPHFSALGSHAEAAKHIFDTLVWSGTDLQIEPGLATEWTPIDEDTWEFKLREGVKFHDGSDFTAEDVKFSIERIPVVTGPTTTTIYVRRVSEVEIIDDYTLNIHTDGPAATLPFDFVRLFIVSSEAAADFSTPETAAAGFNSGEATIGTGPYKYVSWEPKGDLVLERFDDYWRGMGAWEQVIRKEIPNDSSRLAALKSGQVDLVNYVSSVDYLALERDAAVDAIKGDSVYVMNLQLDQREDTPKVFANDGSKLDENPLRDPLVREAIDLAIDRETMVDIVLEGLGKPANQMMPPGFFGSSEDIPMPEYNPERAKELLAEAGYPDGFKIELYCTADRLPGDGAICQGLGQMFSQIGITTDVNAISKTVYFPAQARLEYSVFMNGWGTLTGEASYTLGSLAHSNNPDVKLGAFNRIEYKNDKVDELMQAGATMLDADERRATYEEAMELTMADRAYISIVQLQTVWGAKAGALEFDPRFDEDTLAFFVKPAE</sequence>
<dbReference type="EMBL" id="CP073581">
    <property type="protein sequence ID" value="QUJ77224.1"/>
    <property type="molecule type" value="Genomic_DNA"/>
</dbReference>
<evidence type="ECO:0000256" key="2">
    <source>
        <dbReference type="ARBA" id="ARBA00005695"/>
    </source>
</evidence>
<dbReference type="CDD" id="cd08498">
    <property type="entry name" value="PBP2_NikA_DppA_OppA_like_2"/>
    <property type="match status" value="1"/>
</dbReference>
<dbReference type="Proteomes" id="UP000683291">
    <property type="component" value="Chromosome 1"/>
</dbReference>
<keyword evidence="7" id="KW-1185">Reference proteome</keyword>
<dbReference type="GO" id="GO:0015833">
    <property type="term" value="P:peptide transport"/>
    <property type="evidence" value="ECO:0007669"/>
    <property type="project" value="TreeGrafter"/>
</dbReference>
<dbReference type="InterPro" id="IPR030678">
    <property type="entry name" value="Peptide/Ni-bd"/>
</dbReference>
<protein>
    <submittedName>
        <fullName evidence="6">ABC transporter substrate-binding protein</fullName>
    </submittedName>
</protein>
<dbReference type="InterPro" id="IPR039424">
    <property type="entry name" value="SBP_5"/>
</dbReference>
<gene>
    <name evidence="6" type="ORF">KDD17_04180</name>
</gene>
<dbReference type="GO" id="GO:0030288">
    <property type="term" value="C:outer membrane-bounded periplasmic space"/>
    <property type="evidence" value="ECO:0007669"/>
    <property type="project" value="UniProtKB-ARBA"/>
</dbReference>